<sequence length="601" mass="65415">MWRRTTSDALSHISPSPTQSPLSPLVPGDAPCEVEDGSGHLFLCGVSFNDPASGNTRPVYLFSIFLLINIATMTDRTIIAGATKEFSAFVSSTPDSPQFVKDNPDAGIGLLQASFIFGYAIALLLSGHFVHKIRWKPLVMSGLCVWWFGVLGSGNAKQFNSFYALLFSRMATGCSEAAFQVVAPPLIQDRGGDQAGLWLSVFLTGLPVGLALGYVYGSRMAASVGWDWAYYIMCIASIPLLVIFMLVKDDDNGGILNGAEETTDEFSVEDNRDANSLPLLGSAADSDANQALQEQGDDVHRKHREFTLFSEVKACLSSSVLVTLSFGWAAIIGVVASLGTFGGAFALALDLFDDERDAAYWFGIAAALSGIIGTPLGGNLADKVLKRYGEQGDESLRHTINASMLPRINVLVGIALVFIFPTLLMQEAVFFISFLFVGWTLLFMTQTGVNLVAMLAVERCHRPNACAFLMLTSHFLGDVPLPIILGLIKDSLAPACTVGESGEFADPESCKEQQAGVRKTLAIAYSWVIWSLIFFELARRYARQEIGKARRKEINTLFLLEDDGVERESTSQYYHSKFRPPQPQNAKDDEVSSLSENGRLI</sequence>
<keyword evidence="2" id="KW-0813">Transport</keyword>
<protein>
    <recommendedName>
        <fullName evidence="9">Major facilitator superfamily (MFS) profile domain-containing protein</fullName>
    </recommendedName>
</protein>
<feature type="transmembrane region" description="Helical" evidence="8">
    <location>
        <begin position="106"/>
        <end position="126"/>
    </location>
</feature>
<feature type="transmembrane region" description="Helical" evidence="8">
    <location>
        <begin position="228"/>
        <end position="247"/>
    </location>
</feature>
<keyword evidence="3 8" id="KW-0812">Transmembrane</keyword>
<feature type="transmembrane region" description="Helical" evidence="8">
    <location>
        <begin position="59"/>
        <end position="79"/>
    </location>
</feature>
<evidence type="ECO:0000313" key="10">
    <source>
        <dbReference type="EMBL" id="KAL3808296.1"/>
    </source>
</evidence>
<keyword evidence="5 8" id="KW-0472">Membrane</keyword>
<feature type="compositionally biased region" description="Low complexity" evidence="7">
    <location>
        <begin position="14"/>
        <end position="27"/>
    </location>
</feature>
<comment type="caution">
    <text evidence="10">The sequence shown here is derived from an EMBL/GenBank/DDBJ whole genome shotgun (WGS) entry which is preliminary data.</text>
</comment>
<dbReference type="InterPro" id="IPR036259">
    <property type="entry name" value="MFS_trans_sf"/>
</dbReference>
<evidence type="ECO:0000256" key="7">
    <source>
        <dbReference type="SAM" id="MobiDB-lite"/>
    </source>
</evidence>
<dbReference type="InterPro" id="IPR044770">
    <property type="entry name" value="MFS_spinster-like"/>
</dbReference>
<dbReference type="Proteomes" id="UP001530377">
    <property type="component" value="Unassembled WGS sequence"/>
</dbReference>
<dbReference type="AlphaFoldDB" id="A0ABD3RAC4"/>
<feature type="transmembrane region" description="Helical" evidence="8">
    <location>
        <begin position="430"/>
        <end position="453"/>
    </location>
</feature>
<dbReference type="PANTHER" id="PTHR23505">
    <property type="entry name" value="SPINSTER"/>
    <property type="match status" value="1"/>
</dbReference>
<dbReference type="PANTHER" id="PTHR23505:SF79">
    <property type="entry name" value="PROTEIN SPINSTER"/>
    <property type="match status" value="1"/>
</dbReference>
<evidence type="ECO:0000256" key="4">
    <source>
        <dbReference type="ARBA" id="ARBA00022989"/>
    </source>
</evidence>
<feature type="compositionally biased region" description="Polar residues" evidence="7">
    <location>
        <begin position="592"/>
        <end position="601"/>
    </location>
</feature>
<dbReference type="SUPFAM" id="SSF103473">
    <property type="entry name" value="MFS general substrate transporter"/>
    <property type="match status" value="1"/>
</dbReference>
<evidence type="ECO:0000256" key="8">
    <source>
        <dbReference type="SAM" id="Phobius"/>
    </source>
</evidence>
<organism evidence="10 11">
    <name type="scientific">Cyclostephanos tholiformis</name>
    <dbReference type="NCBI Taxonomy" id="382380"/>
    <lineage>
        <taxon>Eukaryota</taxon>
        <taxon>Sar</taxon>
        <taxon>Stramenopiles</taxon>
        <taxon>Ochrophyta</taxon>
        <taxon>Bacillariophyta</taxon>
        <taxon>Coscinodiscophyceae</taxon>
        <taxon>Thalassiosirophycidae</taxon>
        <taxon>Stephanodiscales</taxon>
        <taxon>Stephanodiscaceae</taxon>
        <taxon>Cyclostephanos</taxon>
    </lineage>
</organism>
<feature type="domain" description="Major facilitator superfamily (MFS) profile" evidence="9">
    <location>
        <begin position="61"/>
        <end position="543"/>
    </location>
</feature>
<reference evidence="10 11" key="1">
    <citation type="submission" date="2024-10" db="EMBL/GenBank/DDBJ databases">
        <title>Updated reference genomes for cyclostephanoid diatoms.</title>
        <authorList>
            <person name="Roberts W.R."/>
            <person name="Alverson A.J."/>
        </authorList>
    </citation>
    <scope>NUCLEOTIDE SEQUENCE [LARGE SCALE GENOMIC DNA]</scope>
    <source>
        <strain evidence="10 11">AJA228-03</strain>
    </source>
</reference>
<dbReference type="Pfam" id="PF07690">
    <property type="entry name" value="MFS_1"/>
    <property type="match status" value="1"/>
</dbReference>
<evidence type="ECO:0000256" key="1">
    <source>
        <dbReference type="ARBA" id="ARBA00004141"/>
    </source>
</evidence>
<evidence type="ECO:0000256" key="2">
    <source>
        <dbReference type="ARBA" id="ARBA00022448"/>
    </source>
</evidence>
<evidence type="ECO:0000256" key="3">
    <source>
        <dbReference type="ARBA" id="ARBA00022692"/>
    </source>
</evidence>
<dbReference type="PROSITE" id="PS50850">
    <property type="entry name" value="MFS"/>
    <property type="match status" value="1"/>
</dbReference>
<dbReference type="Gene3D" id="1.20.1250.20">
    <property type="entry name" value="MFS general substrate transporter like domains"/>
    <property type="match status" value="1"/>
</dbReference>
<feature type="region of interest" description="Disordered" evidence="7">
    <location>
        <begin position="571"/>
        <end position="601"/>
    </location>
</feature>
<evidence type="ECO:0000256" key="6">
    <source>
        <dbReference type="ARBA" id="ARBA00024338"/>
    </source>
</evidence>
<proteinExistence type="inferred from homology"/>
<feature type="region of interest" description="Disordered" evidence="7">
    <location>
        <begin position="1"/>
        <end position="29"/>
    </location>
</feature>
<comment type="subcellular location">
    <subcellularLocation>
        <location evidence="1">Membrane</location>
        <topology evidence="1">Multi-pass membrane protein</topology>
    </subcellularLocation>
</comment>
<feature type="transmembrane region" description="Helical" evidence="8">
    <location>
        <begin position="320"/>
        <end position="347"/>
    </location>
</feature>
<dbReference type="InterPro" id="IPR020846">
    <property type="entry name" value="MFS_dom"/>
</dbReference>
<keyword evidence="4 8" id="KW-1133">Transmembrane helix</keyword>
<dbReference type="GO" id="GO:0016020">
    <property type="term" value="C:membrane"/>
    <property type="evidence" value="ECO:0007669"/>
    <property type="project" value="UniProtKB-SubCell"/>
</dbReference>
<feature type="transmembrane region" description="Helical" evidence="8">
    <location>
        <begin position="195"/>
        <end position="216"/>
    </location>
</feature>
<feature type="transmembrane region" description="Helical" evidence="8">
    <location>
        <begin position="465"/>
        <end position="488"/>
    </location>
</feature>
<name>A0ABD3RAC4_9STRA</name>
<comment type="similarity">
    <text evidence="6">Belongs to the major facilitator superfamily. Spinster (TC 2.A.1.49) family.</text>
</comment>
<evidence type="ECO:0000259" key="9">
    <source>
        <dbReference type="PROSITE" id="PS50850"/>
    </source>
</evidence>
<gene>
    <name evidence="10" type="ORF">ACHAXA_009808</name>
</gene>
<evidence type="ECO:0000313" key="11">
    <source>
        <dbReference type="Proteomes" id="UP001530377"/>
    </source>
</evidence>
<feature type="transmembrane region" description="Helical" evidence="8">
    <location>
        <begin position="522"/>
        <end position="542"/>
    </location>
</feature>
<feature type="transmembrane region" description="Helical" evidence="8">
    <location>
        <begin position="359"/>
        <end position="381"/>
    </location>
</feature>
<feature type="transmembrane region" description="Helical" evidence="8">
    <location>
        <begin position="402"/>
        <end position="424"/>
    </location>
</feature>
<evidence type="ECO:0000256" key="5">
    <source>
        <dbReference type="ARBA" id="ARBA00023136"/>
    </source>
</evidence>
<dbReference type="EMBL" id="JALLPB020000523">
    <property type="protein sequence ID" value="KAL3808296.1"/>
    <property type="molecule type" value="Genomic_DNA"/>
</dbReference>
<dbReference type="InterPro" id="IPR011701">
    <property type="entry name" value="MFS"/>
</dbReference>
<accession>A0ABD3RAC4</accession>
<keyword evidence="11" id="KW-1185">Reference proteome</keyword>